<sequence>MWECNENDLDFEECMRIIMPDVMRQYYIDSVGVQRQLDTNYILLNQFFGTTGDTKYRCIGTTLQGFNDHLAITNYVADWNRYELKINTKNPKITVESGFCANGNLGKIFGKTEGSDVRMSLYEVKMEHTINFYISRKGKVYIQDWRTKINPARVHIDHPEKMGASDKSIKGFEFIEKGLGKTIVLDGRILKIKRSCEDMNDQRLPNGICGTKGLSWSYGEEDIKYYIDGCHCDDRNHCNSSQVIIGSYALIAIAIVLWILQ</sequence>
<organism evidence="2 3">
    <name type="scientific">Aphidius gifuensis</name>
    <name type="common">Parasitoid wasp</name>
    <dbReference type="NCBI Taxonomy" id="684658"/>
    <lineage>
        <taxon>Eukaryota</taxon>
        <taxon>Metazoa</taxon>
        <taxon>Ecdysozoa</taxon>
        <taxon>Arthropoda</taxon>
        <taxon>Hexapoda</taxon>
        <taxon>Insecta</taxon>
        <taxon>Pterygota</taxon>
        <taxon>Neoptera</taxon>
        <taxon>Endopterygota</taxon>
        <taxon>Hymenoptera</taxon>
        <taxon>Apocrita</taxon>
        <taxon>Ichneumonoidea</taxon>
        <taxon>Braconidae</taxon>
        <taxon>Aphidiinae</taxon>
        <taxon>Aphidius</taxon>
    </lineage>
</organism>
<accession>A0A834Y4Q4</accession>
<comment type="caution">
    <text evidence="2">The sequence shown here is derived from an EMBL/GenBank/DDBJ whole genome shotgun (WGS) entry which is preliminary data.</text>
</comment>
<evidence type="ECO:0000313" key="3">
    <source>
        <dbReference type="Proteomes" id="UP000639338"/>
    </source>
</evidence>
<reference evidence="2 3" key="1">
    <citation type="submission" date="2020-08" db="EMBL/GenBank/DDBJ databases">
        <title>Aphidius gifuensis genome sequencing and assembly.</title>
        <authorList>
            <person name="Du Z."/>
        </authorList>
    </citation>
    <scope>NUCLEOTIDE SEQUENCE [LARGE SCALE GENOMIC DNA]</scope>
    <source>
        <strain evidence="2">YNYX2018</strain>
        <tissue evidence="2">Adults</tissue>
    </source>
</reference>
<dbReference type="AlphaFoldDB" id="A0A834Y4Q4"/>
<keyword evidence="1" id="KW-0812">Transmembrane</keyword>
<protein>
    <submittedName>
        <fullName evidence="2">Uncharacterized protein</fullName>
    </submittedName>
</protein>
<keyword evidence="3" id="KW-1185">Reference proteome</keyword>
<proteinExistence type="predicted"/>
<gene>
    <name evidence="2" type="ORF">HCN44_009478</name>
</gene>
<evidence type="ECO:0000313" key="2">
    <source>
        <dbReference type="EMBL" id="KAF7998080.1"/>
    </source>
</evidence>
<dbReference type="EMBL" id="JACMRX010000001">
    <property type="protein sequence ID" value="KAF7998080.1"/>
    <property type="molecule type" value="Genomic_DNA"/>
</dbReference>
<keyword evidence="1" id="KW-1133">Transmembrane helix</keyword>
<keyword evidence="1" id="KW-0472">Membrane</keyword>
<feature type="transmembrane region" description="Helical" evidence="1">
    <location>
        <begin position="243"/>
        <end position="260"/>
    </location>
</feature>
<evidence type="ECO:0000256" key="1">
    <source>
        <dbReference type="SAM" id="Phobius"/>
    </source>
</evidence>
<name>A0A834Y4Q4_APHGI</name>
<dbReference type="Proteomes" id="UP000639338">
    <property type="component" value="Unassembled WGS sequence"/>
</dbReference>